<dbReference type="OrthoDB" id="330166at2759"/>
<dbReference type="GO" id="GO:0016020">
    <property type="term" value="C:membrane"/>
    <property type="evidence" value="ECO:0007669"/>
    <property type="project" value="InterPro"/>
</dbReference>
<accession>A0A086JF65</accession>
<evidence type="ECO:0000313" key="3">
    <source>
        <dbReference type="Proteomes" id="UP000028828"/>
    </source>
</evidence>
<dbReference type="InterPro" id="IPR028352">
    <property type="entry name" value="Surface_antig_SAG1"/>
</dbReference>
<dbReference type="VEuPathDB" id="ToxoDB:TGP89_292260"/>
<evidence type="ECO:0000259" key="1">
    <source>
        <dbReference type="Pfam" id="PF04092"/>
    </source>
</evidence>
<dbReference type="Gene3D" id="2.60.40.1320">
    <property type="entry name" value="SRS domain"/>
    <property type="match status" value="2"/>
</dbReference>
<organism evidence="2 3">
    <name type="scientific">Toxoplasma gondii p89</name>
    <dbReference type="NCBI Taxonomy" id="943119"/>
    <lineage>
        <taxon>Eukaryota</taxon>
        <taxon>Sar</taxon>
        <taxon>Alveolata</taxon>
        <taxon>Apicomplexa</taxon>
        <taxon>Conoidasida</taxon>
        <taxon>Coccidia</taxon>
        <taxon>Eucoccidiorida</taxon>
        <taxon>Eimeriorina</taxon>
        <taxon>Sarcocystidae</taxon>
        <taxon>Toxoplasma</taxon>
    </lineage>
</organism>
<dbReference type="PRINTS" id="PR01801">
    <property type="entry name" value="SURFCEANTIGN"/>
</dbReference>
<dbReference type="AlphaFoldDB" id="A0A086JF65"/>
<feature type="domain" description="SRS" evidence="1">
    <location>
        <begin position="51"/>
        <end position="188"/>
    </location>
</feature>
<name>A0A086JF65_TOXGO</name>
<dbReference type="InterPro" id="IPR036755">
    <property type="entry name" value="SRS_dom_sf"/>
</dbReference>
<reference evidence="2 3" key="1">
    <citation type="submission" date="2014-03" db="EMBL/GenBank/DDBJ databases">
        <authorList>
            <person name="Sibley D."/>
            <person name="Venepally P."/>
            <person name="Karamycheva S."/>
            <person name="Hadjithomas M."/>
            <person name="Khan A."/>
            <person name="Brunk B."/>
            <person name="Roos D."/>
            <person name="Caler E."/>
            <person name="Lorenzi H."/>
        </authorList>
    </citation>
    <scope>NUCLEOTIDE SEQUENCE [LARGE SCALE GENOMIC DNA]</scope>
    <source>
        <strain evidence="3">p89</strain>
    </source>
</reference>
<protein>
    <submittedName>
        <fullName evidence="2">SAG-related sequence SRS36B</fullName>
    </submittedName>
</protein>
<dbReference type="Proteomes" id="UP000028828">
    <property type="component" value="Unassembled WGS sequence"/>
</dbReference>
<gene>
    <name evidence="2" type="ORF">TGP89_292260</name>
</gene>
<dbReference type="SUPFAM" id="SSF74877">
    <property type="entry name" value="Major surface antigen p30, SAG1"/>
    <property type="match status" value="2"/>
</dbReference>
<comment type="caution">
    <text evidence="2">The sequence shown here is derived from an EMBL/GenBank/DDBJ whole genome shotgun (WGS) entry which is preliminary data.</text>
</comment>
<evidence type="ECO:0000313" key="2">
    <source>
        <dbReference type="EMBL" id="KFG30783.1"/>
    </source>
</evidence>
<sequence length="362" mass="38653">MVRRSSLFDKSTAAVGLVAGVLLFAGPSQLWNGLVDAAGPTPRCSQSGKITNCVCEKAAQDLEVTRETEAVPPTVSLSEESNGITIQCEQAKFTFVPSTETDVCVSKDSQNTLAVCNQGTTKTSIQTFLNLDTDDLPKWTTSNNDGRHSLLFSEHALPLTEKRFYAGCISTGSDERTQQEECLVTVSVKARTSSVKDGVLTCAYGAESNKSVPEVRLNSANNSLTIVCGNEGTMQPTKESLTAYQCSGAENEGCKTVKLTEVMPRFTSSWWAEDEKNKNAPKLVIPEGGFPDQEETILLGCKQNSQTAAKEAESGTTPAVELPKCKVKVTLSAHSSASQASNVSFLGLLGLALTPLVFLGTY</sequence>
<feature type="domain" description="SRS" evidence="1">
    <location>
        <begin position="199"/>
        <end position="330"/>
    </location>
</feature>
<dbReference type="InterPro" id="IPR007226">
    <property type="entry name" value="SRS_dom"/>
</dbReference>
<dbReference type="EMBL" id="AEYI02002022">
    <property type="protein sequence ID" value="KFG30783.1"/>
    <property type="molecule type" value="Genomic_DNA"/>
</dbReference>
<proteinExistence type="predicted"/>
<dbReference type="Pfam" id="PF04092">
    <property type="entry name" value="SAG"/>
    <property type="match status" value="2"/>
</dbReference>